<reference evidence="3" key="1">
    <citation type="submission" date="2016-11" db="UniProtKB">
        <authorList>
            <consortium name="WormBaseParasite"/>
        </authorList>
    </citation>
    <scope>IDENTIFICATION</scope>
</reference>
<feature type="compositionally biased region" description="Low complexity" evidence="1">
    <location>
        <begin position="48"/>
        <end position="58"/>
    </location>
</feature>
<feature type="region of interest" description="Disordered" evidence="1">
    <location>
        <begin position="383"/>
        <end position="405"/>
    </location>
</feature>
<evidence type="ECO:0000313" key="2">
    <source>
        <dbReference type="Proteomes" id="UP000095280"/>
    </source>
</evidence>
<dbReference type="WBParaSite" id="maker-unitig_29842-snap-gene-0.3-mRNA-1">
    <property type="protein sequence ID" value="maker-unitig_29842-snap-gene-0.3-mRNA-1"/>
    <property type="gene ID" value="maker-unitig_29842-snap-gene-0.3"/>
</dbReference>
<dbReference type="AlphaFoldDB" id="A0A1I8FD15"/>
<name>A0A1I8FD15_9PLAT</name>
<dbReference type="Proteomes" id="UP000095280">
    <property type="component" value="Unplaced"/>
</dbReference>
<evidence type="ECO:0000256" key="1">
    <source>
        <dbReference type="SAM" id="MobiDB-lite"/>
    </source>
</evidence>
<proteinExistence type="predicted"/>
<feature type="compositionally biased region" description="Basic and acidic residues" evidence="1">
    <location>
        <begin position="21"/>
        <end position="38"/>
    </location>
</feature>
<accession>A0A1I8FD15</accession>
<keyword evidence="2" id="KW-1185">Reference proteome</keyword>
<feature type="compositionally biased region" description="Basic and acidic residues" evidence="1">
    <location>
        <begin position="179"/>
        <end position="188"/>
    </location>
</feature>
<organism evidence="2 3">
    <name type="scientific">Macrostomum lignano</name>
    <dbReference type="NCBI Taxonomy" id="282301"/>
    <lineage>
        <taxon>Eukaryota</taxon>
        <taxon>Metazoa</taxon>
        <taxon>Spiralia</taxon>
        <taxon>Lophotrochozoa</taxon>
        <taxon>Platyhelminthes</taxon>
        <taxon>Rhabditophora</taxon>
        <taxon>Macrostomorpha</taxon>
        <taxon>Macrostomida</taxon>
        <taxon>Macrostomidae</taxon>
        <taxon>Macrostomum</taxon>
    </lineage>
</organism>
<sequence>PSDSPSPAPRRSLPVLGRRHSGGEPGRRLHPAHTDLSRRSPRLTCRPRSASLASSRSSTCTWPPGQCQPQLQPAAEAAGRQAWLRPRPACTSAACGAPSSPGGAISLKYFDAWLSPIQVTNNGLVGDLVSKALQVEAPNLRLRLHLRGATASGAAETAEGVAGGQLGEQSGQSVCARRRPPEQVERCEPASAAPRPRRCRSRPAAPWRRTAQQEAPTVLGGVAPKQQGDARIGGVRRHGQQVAQAGRLLEEIGGGDGGARSSQPIATHLSLLRCRRCRRRFIWRRCSGRRRRTAASMSMACVPADRAESASRRAPACDGDSQRRSRAVAESPTAAQSKRRRAAGPAGSRRDRSTSRRGSRYSSSESADAARLLVFAEAAARPGIGGRPRLEPENWGWMSRRHSMN</sequence>
<feature type="region of interest" description="Disordered" evidence="1">
    <location>
        <begin position="159"/>
        <end position="236"/>
    </location>
</feature>
<protein>
    <submittedName>
        <fullName evidence="3">DUF1336 domain-containing protein</fullName>
    </submittedName>
</protein>
<evidence type="ECO:0000313" key="3">
    <source>
        <dbReference type="WBParaSite" id="maker-unitig_29842-snap-gene-0.3-mRNA-1"/>
    </source>
</evidence>
<feature type="region of interest" description="Disordered" evidence="1">
    <location>
        <begin position="1"/>
        <end position="64"/>
    </location>
</feature>
<feature type="region of interest" description="Disordered" evidence="1">
    <location>
        <begin position="294"/>
        <end position="367"/>
    </location>
</feature>